<evidence type="ECO:0000256" key="6">
    <source>
        <dbReference type="ARBA" id="ARBA00023136"/>
    </source>
</evidence>
<feature type="signal peptide" evidence="9">
    <location>
        <begin position="1"/>
        <end position="16"/>
    </location>
</feature>
<evidence type="ECO:0000256" key="8">
    <source>
        <dbReference type="SAM" id="Phobius"/>
    </source>
</evidence>
<feature type="transmembrane region" description="Helical" evidence="8">
    <location>
        <begin position="169"/>
        <end position="186"/>
    </location>
</feature>
<evidence type="ECO:0000256" key="1">
    <source>
        <dbReference type="ARBA" id="ARBA00004141"/>
    </source>
</evidence>
<dbReference type="FunCoup" id="G0PEF4">
    <property type="interactions" value="162"/>
</dbReference>
<dbReference type="InterPro" id="IPR009231">
    <property type="entry name" value="Chloride_chnl_CLIC-like"/>
</dbReference>
<name>G0PEF4_CAEBE</name>
<keyword evidence="4 8" id="KW-0812">Transmembrane</keyword>
<dbReference type="eggNOG" id="ENOG502SDPD">
    <property type="taxonomic scope" value="Eukaryota"/>
</dbReference>
<dbReference type="EMBL" id="GL380315">
    <property type="protein sequence ID" value="EGT52910.1"/>
    <property type="molecule type" value="Genomic_DNA"/>
</dbReference>
<organism evidence="11">
    <name type="scientific">Caenorhabditis brenneri</name>
    <name type="common">Nematode worm</name>
    <dbReference type="NCBI Taxonomy" id="135651"/>
    <lineage>
        <taxon>Eukaryota</taxon>
        <taxon>Metazoa</taxon>
        <taxon>Ecdysozoa</taxon>
        <taxon>Nematoda</taxon>
        <taxon>Chromadorea</taxon>
        <taxon>Rhabditida</taxon>
        <taxon>Rhabditina</taxon>
        <taxon>Rhabditomorpha</taxon>
        <taxon>Rhabditoidea</taxon>
        <taxon>Rhabditidae</taxon>
        <taxon>Peloderinae</taxon>
        <taxon>Caenorhabditis</taxon>
    </lineage>
</organism>
<evidence type="ECO:0000313" key="10">
    <source>
        <dbReference type="EMBL" id="EGT52910.1"/>
    </source>
</evidence>
<dbReference type="InParanoid" id="G0PEF4"/>
<dbReference type="STRING" id="135651.G0PEF4"/>
<gene>
    <name evidence="10" type="ORF">CAEBREN_31540</name>
</gene>
<dbReference type="PANTHER" id="PTHR34093:SF1">
    <property type="entry name" value="CHLORIDE CHANNEL CLIC-LIKE PROTEIN 1"/>
    <property type="match status" value="1"/>
</dbReference>
<dbReference type="GO" id="GO:0016020">
    <property type="term" value="C:membrane"/>
    <property type="evidence" value="ECO:0007669"/>
    <property type="project" value="UniProtKB-SubCell"/>
</dbReference>
<accession>G0PEF4</accession>
<dbReference type="GO" id="GO:0005783">
    <property type="term" value="C:endoplasmic reticulum"/>
    <property type="evidence" value="ECO:0007669"/>
    <property type="project" value="TreeGrafter"/>
</dbReference>
<evidence type="ECO:0000256" key="9">
    <source>
        <dbReference type="SAM" id="SignalP"/>
    </source>
</evidence>
<feature type="chain" id="PRO_5003406842" description="Chloride channel CLIC-like protein 1" evidence="9">
    <location>
        <begin position="17"/>
        <end position="468"/>
    </location>
</feature>
<dbReference type="OrthoDB" id="5837276at2759"/>
<feature type="compositionally biased region" description="Basic and acidic residues" evidence="7">
    <location>
        <begin position="29"/>
        <end position="39"/>
    </location>
</feature>
<evidence type="ECO:0000256" key="4">
    <source>
        <dbReference type="ARBA" id="ARBA00022692"/>
    </source>
</evidence>
<feature type="transmembrane region" description="Helical" evidence="8">
    <location>
        <begin position="138"/>
        <end position="160"/>
    </location>
</feature>
<evidence type="ECO:0000313" key="11">
    <source>
        <dbReference type="Proteomes" id="UP000008068"/>
    </source>
</evidence>
<comment type="subcellular location">
    <subcellularLocation>
        <location evidence="1">Membrane</location>
        <topology evidence="1">Multi-pass membrane protein</topology>
    </subcellularLocation>
</comment>
<dbReference type="GO" id="GO:0005254">
    <property type="term" value="F:chloride channel activity"/>
    <property type="evidence" value="ECO:0007669"/>
    <property type="project" value="TreeGrafter"/>
</dbReference>
<evidence type="ECO:0000256" key="7">
    <source>
        <dbReference type="SAM" id="MobiDB-lite"/>
    </source>
</evidence>
<keyword evidence="6 8" id="KW-0472">Membrane</keyword>
<comment type="similarity">
    <text evidence="2">Belongs to the chloride channel MCLC family.</text>
</comment>
<dbReference type="PANTHER" id="PTHR34093">
    <property type="entry name" value="CHLORIDE CHANNEL CLIC-LIKE PROTEIN 1"/>
    <property type="match status" value="1"/>
</dbReference>
<feature type="transmembrane region" description="Helical" evidence="8">
    <location>
        <begin position="291"/>
        <end position="311"/>
    </location>
</feature>
<keyword evidence="9" id="KW-0732">Signal</keyword>
<feature type="compositionally biased region" description="Basic and acidic residues" evidence="7">
    <location>
        <begin position="393"/>
        <end position="407"/>
    </location>
</feature>
<feature type="region of interest" description="Disordered" evidence="7">
    <location>
        <begin position="29"/>
        <end position="49"/>
    </location>
</feature>
<proteinExistence type="inferred from homology"/>
<evidence type="ECO:0000256" key="3">
    <source>
        <dbReference type="ARBA" id="ARBA00015571"/>
    </source>
</evidence>
<feature type="region of interest" description="Disordered" evidence="7">
    <location>
        <begin position="368"/>
        <end position="434"/>
    </location>
</feature>
<dbReference type="AlphaFoldDB" id="G0PEF4"/>
<protein>
    <recommendedName>
        <fullName evidence="3">Chloride channel CLIC-like protein 1</fullName>
    </recommendedName>
</protein>
<keyword evidence="11" id="KW-1185">Reference proteome</keyword>
<dbReference type="Proteomes" id="UP000008068">
    <property type="component" value="Unassembled WGS sequence"/>
</dbReference>
<evidence type="ECO:0000256" key="5">
    <source>
        <dbReference type="ARBA" id="ARBA00022989"/>
    </source>
</evidence>
<keyword evidence="5 8" id="KW-1133">Transmembrane helix</keyword>
<reference evidence="11" key="1">
    <citation type="submission" date="2011-07" db="EMBL/GenBank/DDBJ databases">
        <authorList>
            <consortium name="Caenorhabditis brenneri Sequencing and Analysis Consortium"/>
            <person name="Wilson R.K."/>
        </authorList>
    </citation>
    <scope>NUCLEOTIDE SEQUENCE [LARGE SCALE GENOMIC DNA]</scope>
    <source>
        <strain evidence="11">PB2801</strain>
    </source>
</reference>
<dbReference type="HOGENOM" id="CLU_667700_0_0_1"/>
<evidence type="ECO:0000256" key="2">
    <source>
        <dbReference type="ARBA" id="ARBA00005944"/>
    </source>
</evidence>
<sequence>MKILWVTTLLFGHIIGFQEDEVHTNLWKDPNDPTAEHRIAQSKSPPSVPALVQKPDQSLRLILRQLLQDIQVDYQIDGPVQREVQIKISRHSMSVLSTYLNNDDVDLPEDREAVRASLSKVFKVLEAAPDPTWQDTMIFLQPFIFTLNIFILPAAAVVVIRSIVRPRNFWILVFSTILIISMYSGYNRKYQEAESRRFAQFQESSKDACAPEGLLSRMVEIVASPFQYRQKSNCLKYIEVSRYEIFSQTISIFHEISIIEVFSETISNGFFAFLSASAKHFNLFFRNLYDGAPLIAQIVMTFFLILMIGTVRTPFFSYEPIWLTFCSSSIGKIAGWLEGGEEEQRPVLQLNVPAKEVKRLDQAKTKKSAMIEYPKSEQEEDASGCESGKKKKNENEKETELMKKEEDSAGMDTPVEDDLSLHDESSENEEDISEGKNVAIQNYVEIVFCSPEQNNQFFDVIRFELLMT</sequence>